<reference evidence="4" key="2">
    <citation type="journal article" date="2020" name="Mol. Plant Microbe">
        <title>Rhizobial microsymbionts of the narrowly endemic Oxytropis species growing in Kamchatka are characterized by significant genetic diversity and possess a set of genes that are associated with T3SS and T6SS secretion systems and can affect the development of symbiosis.</title>
        <authorList>
            <person name="Safronova V."/>
            <person name="Guro P."/>
            <person name="Sazanova A."/>
            <person name="Kuznetsova I."/>
            <person name="Belimov A."/>
            <person name="Yakubov V."/>
            <person name="Chirak E."/>
            <person name="Afonin A."/>
            <person name="Gogolev Y."/>
            <person name="Andronov E."/>
            <person name="Tikhonovich I."/>
        </authorList>
    </citation>
    <scope>NUCLEOTIDE SEQUENCE [LARGE SCALE GENOMIC DNA]</scope>
    <source>
        <strain evidence="4">581</strain>
    </source>
</reference>
<accession>A0A163Y4H0</accession>
<protein>
    <recommendedName>
        <fullName evidence="5">Ribosomal protein S1</fullName>
    </recommendedName>
</protein>
<dbReference type="Proteomes" id="UP000076574">
    <property type="component" value="Unassembled WGS sequence"/>
</dbReference>
<dbReference type="STRING" id="943830.A4A58_11720"/>
<reference evidence="2" key="3">
    <citation type="journal article" date="2020" name="Mol. Plant Microbe Interact.">
        <title>Complete genome sequences of four natural Pseudomonas isolates that catabolize a wide range of aromatic compounds relevant to lignin valorization.</title>
        <authorList>
            <person name="Hatmaker E.A."/>
            <person name="Presle G."/>
            <person name="Cannon O."/>
            <person name="Guss A.M."/>
            <person name="Elkins J.G."/>
        </authorList>
    </citation>
    <scope>NUCLEOTIDE SEQUENCE</scope>
    <source>
        <strain evidence="2">581</strain>
    </source>
</reference>
<evidence type="ECO:0000313" key="3">
    <source>
        <dbReference type="Proteomes" id="UP000076574"/>
    </source>
</evidence>
<dbReference type="EMBL" id="CP050292">
    <property type="protein sequence ID" value="QND72229.1"/>
    <property type="molecule type" value="Genomic_DNA"/>
</dbReference>
<evidence type="ECO:0000313" key="4">
    <source>
        <dbReference type="Proteomes" id="UP000515291"/>
    </source>
</evidence>
<dbReference type="Proteomes" id="UP000515291">
    <property type="component" value="Chromosome"/>
</dbReference>
<evidence type="ECO:0008006" key="5">
    <source>
        <dbReference type="Google" id="ProtNLM"/>
    </source>
</evidence>
<dbReference type="InterPro" id="IPR045502">
    <property type="entry name" value="DUF6489"/>
</dbReference>
<dbReference type="KEGG" id="trb:HB776_14090"/>
<dbReference type="Pfam" id="PF20099">
    <property type="entry name" value="DUF6489"/>
    <property type="match status" value="1"/>
</dbReference>
<reference evidence="1 3" key="1">
    <citation type="submission" date="2016-03" db="EMBL/GenBank/DDBJ databases">
        <title>Microsymbionts genomes from the relict species Vavilovia formosa (Stev.) Fed.</title>
        <authorList>
            <person name="Kopat V."/>
            <person name="Chirak E."/>
            <person name="Kimeklis A."/>
            <person name="Andronov E."/>
        </authorList>
    </citation>
    <scope>NUCLEOTIDE SEQUENCE [LARGE SCALE GENOMIC DNA]</scope>
    <source>
        <strain evidence="1 3">Vaf07</strain>
    </source>
</reference>
<sequence length="83" mass="9568">MKVIVTVDCTPLEAREFLGLPDVQPMQSAMMDQMQKKMMDNIDKFSPESIMQSWFSFDPKMGERFQEMFANMAGLGVKPKDKK</sequence>
<dbReference type="EMBL" id="LVYV01000034">
    <property type="protein sequence ID" value="KZD21786.1"/>
    <property type="molecule type" value="Genomic_DNA"/>
</dbReference>
<gene>
    <name evidence="1" type="ORF">A4A58_11720</name>
    <name evidence="2" type="ORF">HB776_14090</name>
</gene>
<dbReference type="OrthoDB" id="5740990at2"/>
<proteinExistence type="predicted"/>
<keyword evidence="3" id="KW-1185">Reference proteome</keyword>
<organism evidence="1 3">
    <name type="scientific">Tardiphaga robiniae</name>
    <dbReference type="NCBI Taxonomy" id="943830"/>
    <lineage>
        <taxon>Bacteria</taxon>
        <taxon>Pseudomonadati</taxon>
        <taxon>Pseudomonadota</taxon>
        <taxon>Alphaproteobacteria</taxon>
        <taxon>Hyphomicrobiales</taxon>
        <taxon>Nitrobacteraceae</taxon>
        <taxon>Tardiphaga</taxon>
    </lineage>
</organism>
<dbReference type="AlphaFoldDB" id="A0A163Y4H0"/>
<evidence type="ECO:0000313" key="2">
    <source>
        <dbReference type="EMBL" id="QND72229.1"/>
    </source>
</evidence>
<dbReference type="RefSeq" id="WP_068735746.1">
    <property type="nucleotide sequence ID" value="NZ_CP050292.1"/>
</dbReference>
<name>A0A163Y4H0_9BRAD</name>
<evidence type="ECO:0000313" key="1">
    <source>
        <dbReference type="EMBL" id="KZD21786.1"/>
    </source>
</evidence>